<accession>A0ACC2NSJ7</accession>
<comment type="caution">
    <text evidence="1">The sequence shown here is derived from an EMBL/GenBank/DDBJ whole genome shotgun (WGS) entry which is preliminary data.</text>
</comment>
<evidence type="ECO:0000313" key="1">
    <source>
        <dbReference type="EMBL" id="KAJ8673788.1"/>
    </source>
</evidence>
<proteinExistence type="predicted"/>
<keyword evidence="2" id="KW-1185">Reference proteome</keyword>
<gene>
    <name evidence="1" type="ORF">QAD02_005050</name>
</gene>
<organism evidence="1 2">
    <name type="scientific">Eretmocerus hayati</name>
    <dbReference type="NCBI Taxonomy" id="131215"/>
    <lineage>
        <taxon>Eukaryota</taxon>
        <taxon>Metazoa</taxon>
        <taxon>Ecdysozoa</taxon>
        <taxon>Arthropoda</taxon>
        <taxon>Hexapoda</taxon>
        <taxon>Insecta</taxon>
        <taxon>Pterygota</taxon>
        <taxon>Neoptera</taxon>
        <taxon>Endopterygota</taxon>
        <taxon>Hymenoptera</taxon>
        <taxon>Apocrita</taxon>
        <taxon>Proctotrupomorpha</taxon>
        <taxon>Chalcidoidea</taxon>
        <taxon>Aphelinidae</taxon>
        <taxon>Aphelininae</taxon>
        <taxon>Eretmocerus</taxon>
    </lineage>
</organism>
<evidence type="ECO:0000313" key="2">
    <source>
        <dbReference type="Proteomes" id="UP001239111"/>
    </source>
</evidence>
<sequence>MCFSIVPASIQTEYNREYAKIAFRAFTTVTLAVVGAPEPPESCNTMERPQSPILGGFRRKKMMEKQERHAVSAVASPPKATLGTTDISGTSKACPIQNSSIDSDSTHYSPPESQLLDPESESMNFY</sequence>
<name>A0ACC2NSJ7_9HYME</name>
<dbReference type="Proteomes" id="UP001239111">
    <property type="component" value="Chromosome 3"/>
</dbReference>
<protein>
    <submittedName>
        <fullName evidence="1">Uncharacterized protein</fullName>
    </submittedName>
</protein>
<dbReference type="EMBL" id="CM056743">
    <property type="protein sequence ID" value="KAJ8673788.1"/>
    <property type="molecule type" value="Genomic_DNA"/>
</dbReference>
<reference evidence="1" key="1">
    <citation type="submission" date="2023-04" db="EMBL/GenBank/DDBJ databases">
        <title>A chromosome-level genome assembly of the parasitoid wasp Eretmocerus hayati.</title>
        <authorList>
            <person name="Zhong Y."/>
            <person name="Liu S."/>
            <person name="Liu Y."/>
        </authorList>
    </citation>
    <scope>NUCLEOTIDE SEQUENCE</scope>
    <source>
        <strain evidence="1">ZJU_SS_LIU_2023</strain>
    </source>
</reference>